<dbReference type="NCBIfam" id="TIGR01509">
    <property type="entry name" value="HAD-SF-IA-v3"/>
    <property type="match status" value="1"/>
</dbReference>
<evidence type="ECO:0000256" key="3">
    <source>
        <dbReference type="ARBA" id="ARBA00022723"/>
    </source>
</evidence>
<proteinExistence type="inferred from homology"/>
<dbReference type="InterPro" id="IPR036412">
    <property type="entry name" value="HAD-like_sf"/>
</dbReference>
<dbReference type="Proteomes" id="UP000702544">
    <property type="component" value="Unassembled WGS sequence"/>
</dbReference>
<dbReference type="GO" id="GO:0003824">
    <property type="term" value="F:catalytic activity"/>
    <property type="evidence" value="ECO:0007669"/>
    <property type="project" value="UniProtKB-ARBA"/>
</dbReference>
<evidence type="ECO:0000313" key="6">
    <source>
        <dbReference type="EMBL" id="NIR74021.1"/>
    </source>
</evidence>
<dbReference type="InterPro" id="IPR023198">
    <property type="entry name" value="PGP-like_dom2"/>
</dbReference>
<dbReference type="EMBL" id="JAACAK010000018">
    <property type="protein sequence ID" value="NIR74021.1"/>
    <property type="molecule type" value="Genomic_DNA"/>
</dbReference>
<dbReference type="PANTHER" id="PTHR46193">
    <property type="entry name" value="6-PHOSPHOGLUCONATE PHOSPHATASE"/>
    <property type="match status" value="1"/>
</dbReference>
<dbReference type="GO" id="GO:0046872">
    <property type="term" value="F:metal ion binding"/>
    <property type="evidence" value="ECO:0007669"/>
    <property type="project" value="UniProtKB-KW"/>
</dbReference>
<dbReference type="PANTHER" id="PTHR46193:SF18">
    <property type="entry name" value="HEXITOL PHOSPHATASE B"/>
    <property type="match status" value="1"/>
</dbReference>
<keyword evidence="3" id="KW-0479">Metal-binding</keyword>
<comment type="caution">
    <text evidence="6">The sequence shown here is derived from an EMBL/GenBank/DDBJ whole genome shotgun (WGS) entry which is preliminary data.</text>
</comment>
<dbReference type="InterPro" id="IPR051600">
    <property type="entry name" value="Beta-PGM-like"/>
</dbReference>
<dbReference type="InterPro" id="IPR023214">
    <property type="entry name" value="HAD_sf"/>
</dbReference>
<sequence>MSAAGVLFDLDGVLVATEKLKARAHAETVERLGGSLDPGYYSQVMGKSHYLAAKAFSEVGGIPFEHVRYAEIFRATYGRALEEGVELMPGARSLVRTLRARGYRLAVVSSSLRWMMDTVLARAGLAEHFDADISGDDVSAEKPAPDPYLKALAELDLAPERTAVVVEDTESGVASAAAAGVSAIAVRHEFNVLHDFSGAAAVVDGLEDVQAVVDLIEEIVEPG</sequence>
<evidence type="ECO:0000256" key="5">
    <source>
        <dbReference type="ARBA" id="ARBA00023277"/>
    </source>
</evidence>
<dbReference type="CDD" id="cd07505">
    <property type="entry name" value="HAD_BPGM-like"/>
    <property type="match status" value="1"/>
</dbReference>
<reference evidence="6 7" key="1">
    <citation type="submission" date="2020-01" db="EMBL/GenBank/DDBJ databases">
        <title>Genomes assembled from Gulf of Kutch pelagic sediment metagenomes.</title>
        <authorList>
            <person name="Chandrashekar M."/>
            <person name="Mahajan M.S."/>
            <person name="Dave K.J."/>
            <person name="Vatsa P."/>
            <person name="Nathani N.M."/>
        </authorList>
    </citation>
    <scope>NUCLEOTIDE SEQUENCE [LARGE SCALE GENOMIC DNA]</scope>
    <source>
        <strain evidence="6">KS3-K002</strain>
    </source>
</reference>
<dbReference type="SFLD" id="SFLDG01135">
    <property type="entry name" value="C1.5.6:_HAD__Beta-PGM__Phospha"/>
    <property type="match status" value="1"/>
</dbReference>
<keyword evidence="5" id="KW-0119">Carbohydrate metabolism</keyword>
<dbReference type="SFLD" id="SFLDG01129">
    <property type="entry name" value="C1.5:_HAD__Beta-PGM__Phosphata"/>
    <property type="match status" value="1"/>
</dbReference>
<dbReference type="SUPFAM" id="SSF56784">
    <property type="entry name" value="HAD-like"/>
    <property type="match status" value="1"/>
</dbReference>
<comment type="similarity">
    <text evidence="2">Belongs to the HAD-like hydrolase superfamily. CbbY/CbbZ/Gph/YieH family.</text>
</comment>
<organism evidence="6 7">
    <name type="scientific">Candidatus Kutchimonas denitrificans</name>
    <dbReference type="NCBI Taxonomy" id="3056748"/>
    <lineage>
        <taxon>Bacteria</taxon>
        <taxon>Pseudomonadati</taxon>
        <taxon>Gemmatimonadota</taxon>
        <taxon>Gemmatimonadia</taxon>
        <taxon>Candidatus Palauibacterales</taxon>
        <taxon>Candidatus Palauibacteraceae</taxon>
        <taxon>Candidatus Kutchimonas</taxon>
    </lineage>
</organism>
<gene>
    <name evidence="6" type="ORF">GWO12_02720</name>
</gene>
<dbReference type="PRINTS" id="PR00413">
    <property type="entry name" value="HADHALOGNASE"/>
</dbReference>
<evidence type="ECO:0000256" key="4">
    <source>
        <dbReference type="ARBA" id="ARBA00022842"/>
    </source>
</evidence>
<protein>
    <submittedName>
        <fullName evidence="6">HAD family phosphatase</fullName>
    </submittedName>
</protein>
<evidence type="ECO:0000256" key="1">
    <source>
        <dbReference type="ARBA" id="ARBA00001946"/>
    </source>
</evidence>
<dbReference type="AlphaFoldDB" id="A0AAE4Z9K9"/>
<dbReference type="Gene3D" id="3.40.50.1000">
    <property type="entry name" value="HAD superfamily/HAD-like"/>
    <property type="match status" value="1"/>
</dbReference>
<dbReference type="Gene3D" id="1.10.150.240">
    <property type="entry name" value="Putative phosphatase, domain 2"/>
    <property type="match status" value="1"/>
</dbReference>
<comment type="cofactor">
    <cofactor evidence="1">
        <name>Mg(2+)</name>
        <dbReference type="ChEBI" id="CHEBI:18420"/>
    </cofactor>
</comment>
<evidence type="ECO:0000256" key="2">
    <source>
        <dbReference type="ARBA" id="ARBA00006171"/>
    </source>
</evidence>
<name>A0AAE4Z9K9_9BACT</name>
<dbReference type="SFLD" id="SFLDS00003">
    <property type="entry name" value="Haloacid_Dehalogenase"/>
    <property type="match status" value="1"/>
</dbReference>
<keyword evidence="4" id="KW-0460">Magnesium</keyword>
<dbReference type="Pfam" id="PF13419">
    <property type="entry name" value="HAD_2"/>
    <property type="match status" value="1"/>
</dbReference>
<dbReference type="InterPro" id="IPR006439">
    <property type="entry name" value="HAD-SF_hydro_IA"/>
</dbReference>
<accession>A0AAE4Z9K9</accession>
<evidence type="ECO:0000313" key="7">
    <source>
        <dbReference type="Proteomes" id="UP000702544"/>
    </source>
</evidence>
<dbReference type="InterPro" id="IPR041492">
    <property type="entry name" value="HAD_2"/>
</dbReference>